<dbReference type="AlphaFoldDB" id="A0A382WQ72"/>
<sequence>MASQPAIRQAPTLRNTFAAALNHNPFSNKV</sequence>
<dbReference type="EMBL" id="UINC01161688">
    <property type="protein sequence ID" value="SVD61026.1"/>
    <property type="molecule type" value="Genomic_DNA"/>
</dbReference>
<feature type="non-terminal residue" evidence="1">
    <location>
        <position position="30"/>
    </location>
</feature>
<organism evidence="1">
    <name type="scientific">marine metagenome</name>
    <dbReference type="NCBI Taxonomy" id="408172"/>
    <lineage>
        <taxon>unclassified sequences</taxon>
        <taxon>metagenomes</taxon>
        <taxon>ecological metagenomes</taxon>
    </lineage>
</organism>
<name>A0A382WQ72_9ZZZZ</name>
<accession>A0A382WQ72</accession>
<proteinExistence type="predicted"/>
<gene>
    <name evidence="1" type="ORF">METZ01_LOCUS413880</name>
</gene>
<evidence type="ECO:0000313" key="1">
    <source>
        <dbReference type="EMBL" id="SVD61026.1"/>
    </source>
</evidence>
<reference evidence="1" key="1">
    <citation type="submission" date="2018-05" db="EMBL/GenBank/DDBJ databases">
        <authorList>
            <person name="Lanie J.A."/>
            <person name="Ng W.-L."/>
            <person name="Kazmierczak K.M."/>
            <person name="Andrzejewski T.M."/>
            <person name="Davidsen T.M."/>
            <person name="Wayne K.J."/>
            <person name="Tettelin H."/>
            <person name="Glass J.I."/>
            <person name="Rusch D."/>
            <person name="Podicherti R."/>
            <person name="Tsui H.-C.T."/>
            <person name="Winkler M.E."/>
        </authorList>
    </citation>
    <scope>NUCLEOTIDE SEQUENCE</scope>
</reference>
<protein>
    <submittedName>
        <fullName evidence="1">Uncharacterized protein</fullName>
    </submittedName>
</protein>